<dbReference type="Pfam" id="PF11734">
    <property type="entry name" value="TilS_C"/>
    <property type="match status" value="1"/>
</dbReference>
<dbReference type="NCBIfam" id="TIGR02432">
    <property type="entry name" value="lysidine_TilS_N"/>
    <property type="match status" value="1"/>
</dbReference>
<keyword evidence="2 8" id="KW-0963">Cytoplasm</keyword>
<dbReference type="EMBL" id="DSUJ01000008">
    <property type="protein sequence ID" value="HFI90535.1"/>
    <property type="molecule type" value="Genomic_DNA"/>
</dbReference>
<evidence type="ECO:0000256" key="8">
    <source>
        <dbReference type="HAMAP-Rule" id="MF_01161"/>
    </source>
</evidence>
<feature type="domain" description="Lysidine-tRNA(Ile) synthetase C-terminal" evidence="9">
    <location>
        <begin position="381"/>
        <end position="455"/>
    </location>
</feature>
<evidence type="ECO:0000256" key="2">
    <source>
        <dbReference type="ARBA" id="ARBA00022490"/>
    </source>
</evidence>
<evidence type="ECO:0000259" key="9">
    <source>
        <dbReference type="SMART" id="SM00977"/>
    </source>
</evidence>
<dbReference type="Gene3D" id="3.40.50.620">
    <property type="entry name" value="HUPs"/>
    <property type="match status" value="1"/>
</dbReference>
<dbReference type="InterPro" id="IPR012094">
    <property type="entry name" value="tRNA_Ile_lys_synt"/>
</dbReference>
<dbReference type="CDD" id="cd01992">
    <property type="entry name" value="TilS_N"/>
    <property type="match status" value="1"/>
</dbReference>
<dbReference type="InterPro" id="IPR014729">
    <property type="entry name" value="Rossmann-like_a/b/a_fold"/>
</dbReference>
<dbReference type="PANTHER" id="PTHR43033:SF1">
    <property type="entry name" value="TRNA(ILE)-LYSIDINE SYNTHASE-RELATED"/>
    <property type="match status" value="1"/>
</dbReference>
<dbReference type="SUPFAM" id="SSF52402">
    <property type="entry name" value="Adenine nucleotide alpha hydrolases-like"/>
    <property type="match status" value="1"/>
</dbReference>
<evidence type="ECO:0000256" key="3">
    <source>
        <dbReference type="ARBA" id="ARBA00022598"/>
    </source>
</evidence>
<organism evidence="10">
    <name type="scientific">Ignavibacterium album</name>
    <dbReference type="NCBI Taxonomy" id="591197"/>
    <lineage>
        <taxon>Bacteria</taxon>
        <taxon>Pseudomonadati</taxon>
        <taxon>Ignavibacteriota</taxon>
        <taxon>Ignavibacteria</taxon>
        <taxon>Ignavibacteriales</taxon>
        <taxon>Ignavibacteriaceae</taxon>
        <taxon>Ignavibacterium</taxon>
    </lineage>
</organism>
<dbReference type="SMART" id="SM00977">
    <property type="entry name" value="TilS_C"/>
    <property type="match status" value="1"/>
</dbReference>
<evidence type="ECO:0000256" key="1">
    <source>
        <dbReference type="ARBA" id="ARBA00004496"/>
    </source>
</evidence>
<evidence type="ECO:0000256" key="6">
    <source>
        <dbReference type="ARBA" id="ARBA00022840"/>
    </source>
</evidence>
<evidence type="ECO:0000256" key="4">
    <source>
        <dbReference type="ARBA" id="ARBA00022694"/>
    </source>
</evidence>
<comment type="subcellular location">
    <subcellularLocation>
        <location evidence="1 8">Cytoplasm</location>
    </subcellularLocation>
</comment>
<gene>
    <name evidence="8 10" type="primary">tilS</name>
    <name evidence="10" type="ORF">ENS31_03265</name>
</gene>
<dbReference type="InterPro" id="IPR012795">
    <property type="entry name" value="tRNA_Ile_lys_synt_N"/>
</dbReference>
<dbReference type="PANTHER" id="PTHR43033">
    <property type="entry name" value="TRNA(ILE)-LYSIDINE SYNTHASE-RELATED"/>
    <property type="match status" value="1"/>
</dbReference>
<keyword evidence="5 8" id="KW-0547">Nucleotide-binding</keyword>
<comment type="similarity">
    <text evidence="8">Belongs to the tRNA(Ile)-lysidine synthase family.</text>
</comment>
<dbReference type="NCBIfam" id="TIGR02433">
    <property type="entry name" value="lysidine_TilS_C"/>
    <property type="match status" value="1"/>
</dbReference>
<dbReference type="GO" id="GO:0006400">
    <property type="term" value="P:tRNA modification"/>
    <property type="evidence" value="ECO:0007669"/>
    <property type="project" value="UniProtKB-UniRule"/>
</dbReference>
<keyword evidence="6 8" id="KW-0067">ATP-binding</keyword>
<comment type="function">
    <text evidence="8">Ligates lysine onto the cytidine present at position 34 of the AUA codon-specific tRNA(Ile) that contains the anticodon CAU, in an ATP-dependent manner. Cytidine is converted to lysidine, thus changing the amino acid specificity of the tRNA from methionine to isoleucine.</text>
</comment>
<accession>A0A7V2ZIE2</accession>
<dbReference type="SUPFAM" id="SSF56037">
    <property type="entry name" value="PheT/TilS domain"/>
    <property type="match status" value="1"/>
</dbReference>
<comment type="catalytic activity">
    <reaction evidence="7 8">
        <text>cytidine(34) in tRNA(Ile2) + L-lysine + ATP = lysidine(34) in tRNA(Ile2) + AMP + diphosphate + H(+)</text>
        <dbReference type="Rhea" id="RHEA:43744"/>
        <dbReference type="Rhea" id="RHEA-COMP:10625"/>
        <dbReference type="Rhea" id="RHEA-COMP:10670"/>
        <dbReference type="ChEBI" id="CHEBI:15378"/>
        <dbReference type="ChEBI" id="CHEBI:30616"/>
        <dbReference type="ChEBI" id="CHEBI:32551"/>
        <dbReference type="ChEBI" id="CHEBI:33019"/>
        <dbReference type="ChEBI" id="CHEBI:82748"/>
        <dbReference type="ChEBI" id="CHEBI:83665"/>
        <dbReference type="ChEBI" id="CHEBI:456215"/>
        <dbReference type="EC" id="6.3.4.19"/>
    </reaction>
</comment>
<name>A0A7V2ZIE2_9BACT</name>
<evidence type="ECO:0000313" key="10">
    <source>
        <dbReference type="EMBL" id="HFI90535.1"/>
    </source>
</evidence>
<dbReference type="GO" id="GO:0032267">
    <property type="term" value="F:tRNA(Ile)-lysidine synthase activity"/>
    <property type="evidence" value="ECO:0007669"/>
    <property type="project" value="UniProtKB-EC"/>
</dbReference>
<keyword evidence="4 8" id="KW-0819">tRNA processing</keyword>
<evidence type="ECO:0000256" key="5">
    <source>
        <dbReference type="ARBA" id="ARBA00022741"/>
    </source>
</evidence>
<reference evidence="10" key="1">
    <citation type="journal article" date="2020" name="mSystems">
        <title>Genome- and Community-Level Interaction Insights into Carbon Utilization and Element Cycling Functions of Hydrothermarchaeota in Hydrothermal Sediment.</title>
        <authorList>
            <person name="Zhou Z."/>
            <person name="Liu Y."/>
            <person name="Xu W."/>
            <person name="Pan J."/>
            <person name="Luo Z.H."/>
            <person name="Li M."/>
        </authorList>
    </citation>
    <scope>NUCLEOTIDE SEQUENCE [LARGE SCALE GENOMIC DNA]</scope>
    <source>
        <strain evidence="10">SpSt-479</strain>
    </source>
</reference>
<dbReference type="AlphaFoldDB" id="A0A7V2ZIE2"/>
<dbReference type="InterPro" id="IPR012796">
    <property type="entry name" value="Lysidine-tRNA-synth_C"/>
</dbReference>
<dbReference type="GO" id="GO:0005524">
    <property type="term" value="F:ATP binding"/>
    <property type="evidence" value="ECO:0007669"/>
    <property type="project" value="UniProtKB-UniRule"/>
</dbReference>
<keyword evidence="3 8" id="KW-0436">Ligase</keyword>
<dbReference type="GO" id="GO:0005737">
    <property type="term" value="C:cytoplasm"/>
    <property type="evidence" value="ECO:0007669"/>
    <property type="project" value="UniProtKB-SubCell"/>
</dbReference>
<dbReference type="InterPro" id="IPR011063">
    <property type="entry name" value="TilS/TtcA_N"/>
</dbReference>
<dbReference type="SUPFAM" id="SSF82829">
    <property type="entry name" value="MesJ substrate recognition domain-like"/>
    <property type="match status" value="1"/>
</dbReference>
<protein>
    <recommendedName>
        <fullName evidence="8">tRNA(Ile)-lysidine synthase</fullName>
        <ecNumber evidence="8">6.3.4.19</ecNumber>
    </recommendedName>
    <alternativeName>
        <fullName evidence="8">tRNA(Ile)-2-lysyl-cytidine synthase</fullName>
    </alternativeName>
    <alternativeName>
        <fullName evidence="8">tRNA(Ile)-lysidine synthetase</fullName>
    </alternativeName>
</protein>
<comment type="caution">
    <text evidence="10">The sequence shown here is derived from an EMBL/GenBank/DDBJ whole genome shotgun (WGS) entry which is preliminary data.</text>
</comment>
<dbReference type="EC" id="6.3.4.19" evidence="8"/>
<dbReference type="Pfam" id="PF01171">
    <property type="entry name" value="ATP_bind_3"/>
    <property type="match status" value="1"/>
</dbReference>
<sequence length="458" mass="53196">MKNLTKTIEQRVLKFISNHSLISKGDTVLVALSGGPDSVFLLHFLKKYQKKFELELSAFHLNHSLRKSADAEQKFCIELCKELSVPIYTFKDDIRAFAKQNKVSIEEAGRNLRYKYLRELTDEIKFNKIATAHNADDNAETVLLNISKGTGVKGISGIPFQRENIIRPILCLRKSEIISYLKKQKISYVFDESNLSEDYERNFIRLKIIPLLEKKLNPGFVNSVFSTSINLQSFIKYIEKTISKLQKKYAESDSNELRLKLSLFTQEDEFIQQEIIRKILSENFKLQPEQKDVEKIIFLKEKQVGTLELLKNEIKAIRERNYISLYVKQHHSGKFIKIKAGEIKQFNSHSLSISKVDVSDVKLTPDKNIEYVDGDLTGENFIIRKWKDGDKFKPIGMSGTKKISDYLNDIKTEAREKKNQFVLLSRNKIVWVIGKRLDERFKITPNSKIIYKLELINE</sequence>
<proteinExistence type="inferred from homology"/>
<dbReference type="HAMAP" id="MF_01161">
    <property type="entry name" value="tRNA_Ile_lys_synt"/>
    <property type="match status" value="1"/>
</dbReference>
<evidence type="ECO:0000256" key="7">
    <source>
        <dbReference type="ARBA" id="ARBA00048539"/>
    </source>
</evidence>
<comment type="domain">
    <text evidence="8">The N-terminal region contains the highly conserved SGGXDS motif, predicted to be a P-loop motif involved in ATP binding.</text>
</comment>
<feature type="binding site" evidence="8">
    <location>
        <begin position="33"/>
        <end position="38"/>
    </location>
    <ligand>
        <name>ATP</name>
        <dbReference type="ChEBI" id="CHEBI:30616"/>
    </ligand>
</feature>